<organism evidence="3 4">
    <name type="scientific">Rhizoclosmatium globosum</name>
    <dbReference type="NCBI Taxonomy" id="329046"/>
    <lineage>
        <taxon>Eukaryota</taxon>
        <taxon>Fungi</taxon>
        <taxon>Fungi incertae sedis</taxon>
        <taxon>Chytridiomycota</taxon>
        <taxon>Chytridiomycota incertae sedis</taxon>
        <taxon>Chytridiomycetes</taxon>
        <taxon>Chytridiales</taxon>
        <taxon>Chytriomycetaceae</taxon>
        <taxon>Rhizoclosmatium</taxon>
    </lineage>
</organism>
<evidence type="ECO:0000256" key="1">
    <source>
        <dbReference type="SAM" id="Coils"/>
    </source>
</evidence>
<name>A0A1Y2C8D9_9FUNG</name>
<gene>
    <name evidence="3" type="ORF">BCR33DRAFT_273147</name>
</gene>
<accession>A0A1Y2C8D9</accession>
<keyword evidence="4" id="KW-1185">Reference proteome</keyword>
<dbReference type="OrthoDB" id="2163346at2759"/>
<keyword evidence="1" id="KW-0175">Coiled coil</keyword>
<feature type="region of interest" description="Disordered" evidence="2">
    <location>
        <begin position="204"/>
        <end position="231"/>
    </location>
</feature>
<dbReference type="AlphaFoldDB" id="A0A1Y2C8D9"/>
<comment type="caution">
    <text evidence="3">The sequence shown here is derived from an EMBL/GenBank/DDBJ whole genome shotgun (WGS) entry which is preliminary data.</text>
</comment>
<dbReference type="EMBL" id="MCGO01000026">
    <property type="protein sequence ID" value="ORY43144.1"/>
    <property type="molecule type" value="Genomic_DNA"/>
</dbReference>
<feature type="compositionally biased region" description="Pro residues" evidence="2">
    <location>
        <begin position="211"/>
        <end position="222"/>
    </location>
</feature>
<proteinExistence type="predicted"/>
<evidence type="ECO:0000313" key="4">
    <source>
        <dbReference type="Proteomes" id="UP000193642"/>
    </source>
</evidence>
<feature type="coiled-coil region" evidence="1">
    <location>
        <begin position="294"/>
        <end position="385"/>
    </location>
</feature>
<sequence>MTLRLAEAEGRAVEMRRRVLEGVSKVLRVVDEREVVVGEILRAAVGQEEVEFMEVEQYRRVGVEMLDVGVQTVGEVSVGVFETAFSDAASTASVETCDVAIQCNIIQEVKASFGSLDSESIGANFTDLESEITTLLHHSAKHAETLETHLASLTESYNLLQTSSMELQQTLEITTEAHETNTLLLQTHLTAITTRVNQLVTTLAESTHQSPPTPFPAPPPSSDPMTPQESAEALHAQIDTLKQHLATSLETLSTLESSLHEQQSLTTAAHQTIEDLHRERDQSAVTMRARVIELDMLRAEVKEAYDMIDLLQSEEEDVGRGKKSRSEVDVDELEREVKGQKERLGALYSQVEALEAKNRGLMNMLERKEKKLKEVVDGYRACREEKEKVCFFQCYVV</sequence>
<dbReference type="Proteomes" id="UP000193642">
    <property type="component" value="Unassembled WGS sequence"/>
</dbReference>
<protein>
    <submittedName>
        <fullName evidence="3">Uncharacterized protein</fullName>
    </submittedName>
</protein>
<evidence type="ECO:0000313" key="3">
    <source>
        <dbReference type="EMBL" id="ORY43144.1"/>
    </source>
</evidence>
<reference evidence="3 4" key="1">
    <citation type="submission" date="2016-07" db="EMBL/GenBank/DDBJ databases">
        <title>Pervasive Adenine N6-methylation of Active Genes in Fungi.</title>
        <authorList>
            <consortium name="DOE Joint Genome Institute"/>
            <person name="Mondo S.J."/>
            <person name="Dannebaum R.O."/>
            <person name="Kuo R.C."/>
            <person name="Labutti K."/>
            <person name="Haridas S."/>
            <person name="Kuo A."/>
            <person name="Salamov A."/>
            <person name="Ahrendt S.R."/>
            <person name="Lipzen A."/>
            <person name="Sullivan W."/>
            <person name="Andreopoulos W.B."/>
            <person name="Clum A."/>
            <person name="Lindquist E."/>
            <person name="Daum C."/>
            <person name="Ramamoorthy G.K."/>
            <person name="Gryganskyi A."/>
            <person name="Culley D."/>
            <person name="Magnuson J.K."/>
            <person name="James T.Y."/>
            <person name="O'Malley M.A."/>
            <person name="Stajich J.E."/>
            <person name="Spatafora J.W."/>
            <person name="Visel A."/>
            <person name="Grigoriev I.V."/>
        </authorList>
    </citation>
    <scope>NUCLEOTIDE SEQUENCE [LARGE SCALE GENOMIC DNA]</scope>
    <source>
        <strain evidence="3 4">JEL800</strain>
    </source>
</reference>
<evidence type="ECO:0000256" key="2">
    <source>
        <dbReference type="SAM" id="MobiDB-lite"/>
    </source>
</evidence>